<dbReference type="Proteomes" id="UP000095751">
    <property type="component" value="Unassembled WGS sequence"/>
</dbReference>
<proteinExistence type="predicted"/>
<organism evidence="1 2">
    <name type="scientific">Fragilariopsis cylindrus CCMP1102</name>
    <dbReference type="NCBI Taxonomy" id="635003"/>
    <lineage>
        <taxon>Eukaryota</taxon>
        <taxon>Sar</taxon>
        <taxon>Stramenopiles</taxon>
        <taxon>Ochrophyta</taxon>
        <taxon>Bacillariophyta</taxon>
        <taxon>Bacillariophyceae</taxon>
        <taxon>Bacillariophycidae</taxon>
        <taxon>Bacillariales</taxon>
        <taxon>Bacillariaceae</taxon>
        <taxon>Fragilariopsis</taxon>
    </lineage>
</organism>
<evidence type="ECO:0000313" key="1">
    <source>
        <dbReference type="EMBL" id="OEU10781.1"/>
    </source>
</evidence>
<gene>
    <name evidence="1" type="ORF">FRACYDRAFT_193521</name>
</gene>
<dbReference type="KEGG" id="fcy:FRACYDRAFT_193521"/>
<dbReference type="InterPro" id="IPR036397">
    <property type="entry name" value="RNaseH_sf"/>
</dbReference>
<evidence type="ECO:0008006" key="3">
    <source>
        <dbReference type="Google" id="ProtNLM"/>
    </source>
</evidence>
<dbReference type="EMBL" id="KV784370">
    <property type="protein sequence ID" value="OEU10781.1"/>
    <property type="molecule type" value="Genomic_DNA"/>
</dbReference>
<dbReference type="Gene3D" id="3.30.420.10">
    <property type="entry name" value="Ribonuclease H-like superfamily/Ribonuclease H"/>
    <property type="match status" value="1"/>
</dbReference>
<accession>A0A1E7EXU6</accession>
<dbReference type="GO" id="GO:0003676">
    <property type="term" value="F:nucleic acid binding"/>
    <property type="evidence" value="ECO:0007669"/>
    <property type="project" value="InterPro"/>
</dbReference>
<dbReference type="SUPFAM" id="SSF53098">
    <property type="entry name" value="Ribonuclease H-like"/>
    <property type="match status" value="1"/>
</dbReference>
<evidence type="ECO:0000313" key="2">
    <source>
        <dbReference type="Proteomes" id="UP000095751"/>
    </source>
</evidence>
<dbReference type="InParanoid" id="A0A1E7EXU6"/>
<reference evidence="1 2" key="1">
    <citation type="submission" date="2016-09" db="EMBL/GenBank/DDBJ databases">
        <title>Extensive genetic diversity and differential bi-allelic expression allows diatom success in the polar Southern Ocean.</title>
        <authorList>
            <consortium name="DOE Joint Genome Institute"/>
            <person name="Mock T."/>
            <person name="Otillar R.P."/>
            <person name="Strauss J."/>
            <person name="Dupont C."/>
            <person name="Frickenhaus S."/>
            <person name="Maumus F."/>
            <person name="Mcmullan M."/>
            <person name="Sanges R."/>
            <person name="Schmutz J."/>
            <person name="Toseland A."/>
            <person name="Valas R."/>
            <person name="Veluchamy A."/>
            <person name="Ward B.J."/>
            <person name="Allen A."/>
            <person name="Barry K."/>
            <person name="Falciatore A."/>
            <person name="Ferrante M."/>
            <person name="Fortunato A.E."/>
            <person name="Gloeckner G."/>
            <person name="Gruber A."/>
            <person name="Hipkin R."/>
            <person name="Janech M."/>
            <person name="Kroth P."/>
            <person name="Leese F."/>
            <person name="Lindquist E."/>
            <person name="Lyon B.R."/>
            <person name="Martin J."/>
            <person name="Mayer C."/>
            <person name="Parker M."/>
            <person name="Quesneville H."/>
            <person name="Raymond J."/>
            <person name="Uhlig C."/>
            <person name="Valentin K.U."/>
            <person name="Worden A.Z."/>
            <person name="Armbrust E.V."/>
            <person name="Bowler C."/>
            <person name="Green B."/>
            <person name="Moulton V."/>
            <person name="Van Oosterhout C."/>
            <person name="Grigoriev I."/>
        </authorList>
    </citation>
    <scope>NUCLEOTIDE SEQUENCE [LARGE SCALE GENOMIC DNA]</scope>
    <source>
        <strain evidence="1 2">CCMP1102</strain>
    </source>
</reference>
<dbReference type="InterPro" id="IPR012337">
    <property type="entry name" value="RNaseH-like_sf"/>
</dbReference>
<protein>
    <recommendedName>
        <fullName evidence="3">Integrase catalytic domain-containing protein</fullName>
    </recommendedName>
</protein>
<name>A0A1E7EXU6_9STRA</name>
<keyword evidence="2" id="KW-1185">Reference proteome</keyword>
<dbReference type="AlphaFoldDB" id="A0A1E7EXU6"/>
<sequence>MNVLNELPSFDTFTNIDSFLSKQGYDDLVGLPLNRTPSEQRNKEEEKYLRLLKTHEDGDDPIFSNINLHRILFTNQQYDLTDEELELPPQLLHKDDRDAHACAVKTWHRVLHKDLDPQKLRPFLGFRPIEIVRKTLANTTQLARLIIRYPLRKHVKARFPFLNTRRINEGISTDKFYCNCADVANGFVNAHIFYGMKTTCIQIYGHRPGGEGFLMAYKDFIRDHGIPSILRRDNAGEANSDKVKDFNREHLVKDQFSEVDNQQQNVCESGGVRWMKAALHVLLDMTGAPVWTWFLAANYLADIHNHTWNNERKFIPATARDGITRDISKYLQFVFWERVLYLDHVDKFPESRERPGYFVGCSNNVGDDLTFLIYDDQTKQVVSVSVVRPFTSNKRVRWDGSTLDTSVRPKLRQPSETWHPTPSDMDTMDKYDHDELNLDADTGSGTIF</sequence>